<evidence type="ECO:0000256" key="5">
    <source>
        <dbReference type="ARBA" id="ARBA00023125"/>
    </source>
</evidence>
<dbReference type="InterPro" id="IPR016032">
    <property type="entry name" value="Sig_transdc_resp-reg_C-effctor"/>
</dbReference>
<evidence type="ECO:0000256" key="3">
    <source>
        <dbReference type="ARBA" id="ARBA00023012"/>
    </source>
</evidence>
<dbReference type="InterPro" id="IPR011006">
    <property type="entry name" value="CheY-like_superfamily"/>
</dbReference>
<proteinExistence type="predicted"/>
<keyword evidence="6" id="KW-0804">Transcription</keyword>
<dbReference type="GO" id="GO:0005829">
    <property type="term" value="C:cytosol"/>
    <property type="evidence" value="ECO:0007669"/>
    <property type="project" value="TreeGrafter"/>
</dbReference>
<dbReference type="InterPro" id="IPR039420">
    <property type="entry name" value="WalR-like"/>
</dbReference>
<dbReference type="FunFam" id="1.10.10.10:FF:000018">
    <property type="entry name" value="DNA-binding response regulator ResD"/>
    <property type="match status" value="1"/>
</dbReference>
<feature type="modified residue" description="4-aspartylphosphate" evidence="7">
    <location>
        <position position="52"/>
    </location>
</feature>
<comment type="caution">
    <text evidence="11">The sequence shown here is derived from an EMBL/GenBank/DDBJ whole genome shotgun (WGS) entry which is preliminary data.</text>
</comment>
<dbReference type="Proteomes" id="UP000243024">
    <property type="component" value="Unassembled WGS sequence"/>
</dbReference>
<dbReference type="Pfam" id="PF00072">
    <property type="entry name" value="Response_reg"/>
    <property type="match status" value="1"/>
</dbReference>
<dbReference type="GO" id="GO:0000156">
    <property type="term" value="F:phosphorelay response regulator activity"/>
    <property type="evidence" value="ECO:0007669"/>
    <property type="project" value="TreeGrafter"/>
</dbReference>
<dbReference type="EMBL" id="JXBB01000002">
    <property type="protein sequence ID" value="OAR05281.1"/>
    <property type="molecule type" value="Genomic_DNA"/>
</dbReference>
<dbReference type="FunFam" id="3.40.50.2300:FF:000001">
    <property type="entry name" value="DNA-binding response regulator PhoB"/>
    <property type="match status" value="1"/>
</dbReference>
<evidence type="ECO:0000313" key="11">
    <source>
        <dbReference type="EMBL" id="OAR05281.1"/>
    </source>
</evidence>
<keyword evidence="5 8" id="KW-0238">DNA-binding</keyword>
<dbReference type="PROSITE" id="PS51755">
    <property type="entry name" value="OMPR_PHOB"/>
    <property type="match status" value="1"/>
</dbReference>
<sequence>MDKILVVDDEPKLVDMIVEYLRAEGFWAVGLTDGVQALQAAHSERPDLIVLDVLMPGRNGFDILRELRKTADIPVILLTAKAEEADKVLGLELGADDYLTKPFSLRELVARIRVVLRRLQKGASASGRLSSASLSAASSTGSTDASPGEEVLRAGPLVVFPERMEVYKNGKKIALTPTEFKLLEAFVRHPKKVFTRMQLLEILGDAYIGYDRVLDTHVSNLRKKIEDVPSQPKLILTVYGVGYKFGGDG</sequence>
<name>A0A179IU90_HYDSH</name>
<evidence type="ECO:0000313" key="12">
    <source>
        <dbReference type="Proteomes" id="UP000243024"/>
    </source>
</evidence>
<evidence type="ECO:0000256" key="1">
    <source>
        <dbReference type="ARBA" id="ARBA00004496"/>
    </source>
</evidence>
<dbReference type="CDD" id="cd00383">
    <property type="entry name" value="trans_reg_C"/>
    <property type="match status" value="1"/>
</dbReference>
<dbReference type="InterPro" id="IPR036388">
    <property type="entry name" value="WH-like_DNA-bd_sf"/>
</dbReference>
<evidence type="ECO:0000256" key="4">
    <source>
        <dbReference type="ARBA" id="ARBA00023015"/>
    </source>
</evidence>
<dbReference type="SMART" id="SM00862">
    <property type="entry name" value="Trans_reg_C"/>
    <property type="match status" value="1"/>
</dbReference>
<dbReference type="OrthoDB" id="9802426at2"/>
<feature type="DNA-binding region" description="OmpR/PhoB-type" evidence="8">
    <location>
        <begin position="149"/>
        <end position="247"/>
    </location>
</feature>
<protein>
    <submittedName>
        <fullName evidence="11">PhoP family transcriptional regulator</fullName>
    </submittedName>
</protein>
<dbReference type="PANTHER" id="PTHR48111">
    <property type="entry name" value="REGULATOR OF RPOS"/>
    <property type="match status" value="1"/>
</dbReference>
<evidence type="ECO:0000259" key="10">
    <source>
        <dbReference type="PROSITE" id="PS51755"/>
    </source>
</evidence>
<dbReference type="Gene3D" id="6.10.250.690">
    <property type="match status" value="1"/>
</dbReference>
<dbReference type="SUPFAM" id="SSF52172">
    <property type="entry name" value="CheY-like"/>
    <property type="match status" value="1"/>
</dbReference>
<dbReference type="InterPro" id="IPR001789">
    <property type="entry name" value="Sig_transdc_resp-reg_receiver"/>
</dbReference>
<dbReference type="PROSITE" id="PS50110">
    <property type="entry name" value="RESPONSE_REGULATORY"/>
    <property type="match status" value="1"/>
</dbReference>
<comment type="subcellular location">
    <subcellularLocation>
        <location evidence="1">Cytoplasm</location>
    </subcellularLocation>
</comment>
<organism evidence="11 12">
    <name type="scientific">Hydrogenibacillus schlegelii</name>
    <name type="common">Bacillus schlegelii</name>
    <dbReference type="NCBI Taxonomy" id="1484"/>
    <lineage>
        <taxon>Bacteria</taxon>
        <taxon>Bacillati</taxon>
        <taxon>Bacillota</taxon>
        <taxon>Bacilli</taxon>
        <taxon>Bacillales</taxon>
        <taxon>Bacillales Family X. Incertae Sedis</taxon>
        <taxon>Hydrogenibacillus</taxon>
    </lineage>
</organism>
<feature type="domain" description="OmpR/PhoB-type" evidence="10">
    <location>
        <begin position="149"/>
        <end position="247"/>
    </location>
</feature>
<dbReference type="GO" id="GO:0032993">
    <property type="term" value="C:protein-DNA complex"/>
    <property type="evidence" value="ECO:0007669"/>
    <property type="project" value="TreeGrafter"/>
</dbReference>
<dbReference type="SMART" id="SM00448">
    <property type="entry name" value="REC"/>
    <property type="match status" value="1"/>
</dbReference>
<keyword evidence="12" id="KW-1185">Reference proteome</keyword>
<keyword evidence="3" id="KW-0902">Two-component regulatory system</keyword>
<keyword evidence="4" id="KW-0805">Transcription regulation</keyword>
<dbReference type="PANTHER" id="PTHR48111:SF4">
    <property type="entry name" value="DNA-BINDING DUAL TRANSCRIPTIONAL REGULATOR OMPR"/>
    <property type="match status" value="1"/>
</dbReference>
<dbReference type="Gene3D" id="1.10.10.10">
    <property type="entry name" value="Winged helix-like DNA-binding domain superfamily/Winged helix DNA-binding domain"/>
    <property type="match status" value="1"/>
</dbReference>
<evidence type="ECO:0000259" key="9">
    <source>
        <dbReference type="PROSITE" id="PS50110"/>
    </source>
</evidence>
<dbReference type="SUPFAM" id="SSF46894">
    <property type="entry name" value="C-terminal effector domain of the bipartite response regulators"/>
    <property type="match status" value="1"/>
</dbReference>
<dbReference type="Pfam" id="PF00486">
    <property type="entry name" value="Trans_reg_C"/>
    <property type="match status" value="1"/>
</dbReference>
<dbReference type="STRING" id="1484.SA87_07870"/>
<dbReference type="RefSeq" id="WP_066442243.1">
    <property type="nucleotide sequence ID" value="NZ_CBCSAS010000001.1"/>
</dbReference>
<reference evidence="11 12" key="1">
    <citation type="submission" date="2015-09" db="EMBL/GenBank/DDBJ databases">
        <title>Draft genome sequence of Hydrogenibacillus schlegelii DSM 2000.</title>
        <authorList>
            <person name="Hemp J."/>
        </authorList>
    </citation>
    <scope>NUCLEOTIDE SEQUENCE [LARGE SCALE GENOMIC DNA]</scope>
    <source>
        <strain evidence="11 12">MA 48</strain>
    </source>
</reference>
<dbReference type="InterPro" id="IPR001867">
    <property type="entry name" value="OmpR/PhoB-type_DNA-bd"/>
</dbReference>
<dbReference type="AlphaFoldDB" id="A0A179IU90"/>
<dbReference type="GO" id="GO:0006355">
    <property type="term" value="P:regulation of DNA-templated transcription"/>
    <property type="evidence" value="ECO:0007669"/>
    <property type="project" value="InterPro"/>
</dbReference>
<dbReference type="Gene3D" id="3.40.50.2300">
    <property type="match status" value="1"/>
</dbReference>
<evidence type="ECO:0000256" key="8">
    <source>
        <dbReference type="PROSITE-ProRule" id="PRU01091"/>
    </source>
</evidence>
<gene>
    <name evidence="11" type="ORF">SA87_07870</name>
</gene>
<keyword evidence="2 7" id="KW-0597">Phosphoprotein</keyword>
<evidence type="ECO:0000256" key="2">
    <source>
        <dbReference type="ARBA" id="ARBA00022553"/>
    </source>
</evidence>
<accession>A0A179IU90</accession>
<evidence type="ECO:0000256" key="7">
    <source>
        <dbReference type="PROSITE-ProRule" id="PRU00169"/>
    </source>
</evidence>
<evidence type="ECO:0000256" key="6">
    <source>
        <dbReference type="ARBA" id="ARBA00023163"/>
    </source>
</evidence>
<dbReference type="GO" id="GO:0000976">
    <property type="term" value="F:transcription cis-regulatory region binding"/>
    <property type="evidence" value="ECO:0007669"/>
    <property type="project" value="TreeGrafter"/>
</dbReference>
<feature type="domain" description="Response regulatory" evidence="9">
    <location>
        <begin position="3"/>
        <end position="116"/>
    </location>
</feature>